<feature type="compositionally biased region" description="Basic residues" evidence="1">
    <location>
        <begin position="33"/>
        <end position="49"/>
    </location>
</feature>
<dbReference type="EMBL" id="KN825578">
    <property type="protein sequence ID" value="KIK84306.1"/>
    <property type="molecule type" value="Genomic_DNA"/>
</dbReference>
<dbReference type="HOGENOM" id="CLU_1759408_0_0_1"/>
<dbReference type="Proteomes" id="UP000054538">
    <property type="component" value="Unassembled WGS sequence"/>
</dbReference>
<gene>
    <name evidence="2" type="ORF">PAXRUDRAFT_84477</name>
</gene>
<evidence type="ECO:0000256" key="1">
    <source>
        <dbReference type="SAM" id="MobiDB-lite"/>
    </source>
</evidence>
<accession>A0A0D0DH09</accession>
<keyword evidence="3" id="KW-1185">Reference proteome</keyword>
<feature type="non-terminal residue" evidence="2">
    <location>
        <position position="148"/>
    </location>
</feature>
<sequence length="148" mass="16668">MAAAAVSLTCPLRRSSRLAHAHSHTHSSPPLRQSHKLKQQHLLLHHHRLPVPDPEPDQDSSSSDPENELTPRALRALKRQRLALDVDGLPLAARVRPRKRRKENLVQTKGDDTRLSQLQIKDAVECPKRPSTPTHSPLALKRPHSVDR</sequence>
<dbReference type="OrthoDB" id="10490049at2759"/>
<name>A0A0D0DH09_9AGAM</name>
<feature type="region of interest" description="Disordered" evidence="1">
    <location>
        <begin position="95"/>
        <end position="148"/>
    </location>
</feature>
<reference evidence="3" key="2">
    <citation type="submission" date="2015-01" db="EMBL/GenBank/DDBJ databases">
        <title>Evolutionary Origins and Diversification of the Mycorrhizal Mutualists.</title>
        <authorList>
            <consortium name="DOE Joint Genome Institute"/>
            <consortium name="Mycorrhizal Genomics Consortium"/>
            <person name="Kohler A."/>
            <person name="Kuo A."/>
            <person name="Nagy L.G."/>
            <person name="Floudas D."/>
            <person name="Copeland A."/>
            <person name="Barry K.W."/>
            <person name="Cichocki N."/>
            <person name="Veneault-Fourrey C."/>
            <person name="LaButti K."/>
            <person name="Lindquist E.A."/>
            <person name="Lipzen A."/>
            <person name="Lundell T."/>
            <person name="Morin E."/>
            <person name="Murat C."/>
            <person name="Riley R."/>
            <person name="Ohm R."/>
            <person name="Sun H."/>
            <person name="Tunlid A."/>
            <person name="Henrissat B."/>
            <person name="Grigoriev I.V."/>
            <person name="Hibbett D.S."/>
            <person name="Martin F."/>
        </authorList>
    </citation>
    <scope>NUCLEOTIDE SEQUENCE [LARGE SCALE GENOMIC DNA]</scope>
    <source>
        <strain evidence="3">Ve08.2h10</strain>
    </source>
</reference>
<organism evidence="2 3">
    <name type="scientific">Paxillus rubicundulus Ve08.2h10</name>
    <dbReference type="NCBI Taxonomy" id="930991"/>
    <lineage>
        <taxon>Eukaryota</taxon>
        <taxon>Fungi</taxon>
        <taxon>Dikarya</taxon>
        <taxon>Basidiomycota</taxon>
        <taxon>Agaricomycotina</taxon>
        <taxon>Agaricomycetes</taxon>
        <taxon>Agaricomycetidae</taxon>
        <taxon>Boletales</taxon>
        <taxon>Paxilineae</taxon>
        <taxon>Paxillaceae</taxon>
        <taxon>Paxillus</taxon>
    </lineage>
</organism>
<feature type="compositionally biased region" description="Basic residues" evidence="1">
    <location>
        <begin position="16"/>
        <end position="25"/>
    </location>
</feature>
<proteinExistence type="predicted"/>
<evidence type="ECO:0000313" key="3">
    <source>
        <dbReference type="Proteomes" id="UP000054538"/>
    </source>
</evidence>
<reference evidence="2 3" key="1">
    <citation type="submission" date="2014-04" db="EMBL/GenBank/DDBJ databases">
        <authorList>
            <consortium name="DOE Joint Genome Institute"/>
            <person name="Kuo A."/>
            <person name="Kohler A."/>
            <person name="Jargeat P."/>
            <person name="Nagy L.G."/>
            <person name="Floudas D."/>
            <person name="Copeland A."/>
            <person name="Barry K.W."/>
            <person name="Cichocki N."/>
            <person name="Veneault-Fourrey C."/>
            <person name="LaButti K."/>
            <person name="Lindquist E.A."/>
            <person name="Lipzen A."/>
            <person name="Lundell T."/>
            <person name="Morin E."/>
            <person name="Murat C."/>
            <person name="Sun H."/>
            <person name="Tunlid A."/>
            <person name="Henrissat B."/>
            <person name="Grigoriev I.V."/>
            <person name="Hibbett D.S."/>
            <person name="Martin F."/>
            <person name="Nordberg H.P."/>
            <person name="Cantor M.N."/>
            <person name="Hua S.X."/>
        </authorList>
    </citation>
    <scope>NUCLEOTIDE SEQUENCE [LARGE SCALE GENOMIC DNA]</scope>
    <source>
        <strain evidence="2 3">Ve08.2h10</strain>
    </source>
</reference>
<dbReference type="AlphaFoldDB" id="A0A0D0DH09"/>
<evidence type="ECO:0000313" key="2">
    <source>
        <dbReference type="EMBL" id="KIK84306.1"/>
    </source>
</evidence>
<dbReference type="STRING" id="930991.A0A0D0DH09"/>
<dbReference type="InParanoid" id="A0A0D0DH09"/>
<feature type="region of interest" description="Disordered" evidence="1">
    <location>
        <begin position="16"/>
        <end position="73"/>
    </location>
</feature>
<protein>
    <submittedName>
        <fullName evidence="2">Uncharacterized protein</fullName>
    </submittedName>
</protein>